<name>A0A538TKX0_UNCEI</name>
<evidence type="ECO:0000313" key="2">
    <source>
        <dbReference type="EMBL" id="TMQ64270.1"/>
    </source>
</evidence>
<evidence type="ECO:0000313" key="3">
    <source>
        <dbReference type="Proteomes" id="UP000316609"/>
    </source>
</evidence>
<dbReference type="AlphaFoldDB" id="A0A538TKX0"/>
<keyword evidence="1" id="KW-1133">Transmembrane helix</keyword>
<evidence type="ECO:0008006" key="4">
    <source>
        <dbReference type="Google" id="ProtNLM"/>
    </source>
</evidence>
<comment type="caution">
    <text evidence="2">The sequence shown here is derived from an EMBL/GenBank/DDBJ whole genome shotgun (WGS) entry which is preliminary data.</text>
</comment>
<reference evidence="2 3" key="1">
    <citation type="journal article" date="2019" name="Nat. Microbiol.">
        <title>Mediterranean grassland soil C-N compound turnover is dependent on rainfall and depth, and is mediated by genomically divergent microorganisms.</title>
        <authorList>
            <person name="Diamond S."/>
            <person name="Andeer P.F."/>
            <person name="Li Z."/>
            <person name="Crits-Christoph A."/>
            <person name="Burstein D."/>
            <person name="Anantharaman K."/>
            <person name="Lane K.R."/>
            <person name="Thomas B.C."/>
            <person name="Pan C."/>
            <person name="Northen T.R."/>
            <person name="Banfield J.F."/>
        </authorList>
    </citation>
    <scope>NUCLEOTIDE SEQUENCE [LARGE SCALE GENOMIC DNA]</scope>
    <source>
        <strain evidence="2">WS_8</strain>
    </source>
</reference>
<proteinExistence type="predicted"/>
<dbReference type="EMBL" id="VBOY01000091">
    <property type="protein sequence ID" value="TMQ64270.1"/>
    <property type="molecule type" value="Genomic_DNA"/>
</dbReference>
<sequence>MFRARIVAYAILSGALILFSLAVGVIGYHAIGGLPWVDSILNASMILTGMGPVDPMRTAAAKLFASAYAIFSGVAFLTSVGVLLAPLFHRFLHHFHLEVEGE</sequence>
<feature type="transmembrane region" description="Helical" evidence="1">
    <location>
        <begin position="7"/>
        <end position="31"/>
    </location>
</feature>
<keyword evidence="1" id="KW-0472">Membrane</keyword>
<keyword evidence="1" id="KW-0812">Transmembrane</keyword>
<feature type="transmembrane region" description="Helical" evidence="1">
    <location>
        <begin position="65"/>
        <end position="88"/>
    </location>
</feature>
<organism evidence="2 3">
    <name type="scientific">Eiseniibacteriota bacterium</name>
    <dbReference type="NCBI Taxonomy" id="2212470"/>
    <lineage>
        <taxon>Bacteria</taxon>
        <taxon>Candidatus Eiseniibacteriota</taxon>
    </lineage>
</organism>
<dbReference type="Proteomes" id="UP000316609">
    <property type="component" value="Unassembled WGS sequence"/>
</dbReference>
<gene>
    <name evidence="2" type="ORF">E6K78_09610</name>
</gene>
<evidence type="ECO:0000256" key="1">
    <source>
        <dbReference type="SAM" id="Phobius"/>
    </source>
</evidence>
<protein>
    <recommendedName>
        <fullName evidence="4">Two pore domain potassium channel family protein</fullName>
    </recommendedName>
</protein>
<accession>A0A538TKX0</accession>